<comment type="similarity">
    <text evidence="6">Belongs to the methyltransferase superfamily. RNA methyltransferase RsmG family.</text>
</comment>
<dbReference type="RefSeq" id="WP_148340143.1">
    <property type="nucleotide sequence ID" value="NZ_LR699119.1"/>
</dbReference>
<comment type="caution">
    <text evidence="6">Lacks conserved residue(s) required for the propagation of feature annotation.</text>
</comment>
<dbReference type="CDD" id="cd02440">
    <property type="entry name" value="AdoMet_MTases"/>
    <property type="match status" value="1"/>
</dbReference>
<evidence type="ECO:0000256" key="3">
    <source>
        <dbReference type="ARBA" id="ARBA00022603"/>
    </source>
</evidence>
<feature type="binding site" evidence="6">
    <location>
        <position position="80"/>
    </location>
    <ligand>
        <name>S-adenosyl-L-methionine</name>
        <dbReference type="ChEBI" id="CHEBI:59789"/>
    </ligand>
</feature>
<feature type="binding site" evidence="6">
    <location>
        <position position="85"/>
    </location>
    <ligand>
        <name>S-adenosyl-L-methionine</name>
        <dbReference type="ChEBI" id="CHEBI:59789"/>
    </ligand>
</feature>
<comment type="subcellular location">
    <subcellularLocation>
        <location evidence="6">Cytoplasm</location>
    </subcellularLocation>
</comment>
<dbReference type="EC" id="2.1.1.170" evidence="6"/>
<keyword evidence="8" id="KW-1185">Reference proteome</keyword>
<dbReference type="GO" id="GO:0070043">
    <property type="term" value="F:rRNA (guanine-N7-)-methyltransferase activity"/>
    <property type="evidence" value="ECO:0007669"/>
    <property type="project" value="UniProtKB-UniRule"/>
</dbReference>
<dbReference type="Pfam" id="PF02527">
    <property type="entry name" value="GidB"/>
    <property type="match status" value="1"/>
</dbReference>
<dbReference type="Gene3D" id="3.40.50.150">
    <property type="entry name" value="Vaccinia Virus protein VP39"/>
    <property type="match status" value="1"/>
</dbReference>
<dbReference type="KEGG" id="asip:AQUSIP_21860"/>
<feature type="binding site" evidence="6">
    <location>
        <position position="146"/>
    </location>
    <ligand>
        <name>S-adenosyl-L-methionine</name>
        <dbReference type="ChEBI" id="CHEBI:59789"/>
    </ligand>
</feature>
<dbReference type="InterPro" id="IPR003682">
    <property type="entry name" value="rRNA_ssu_MeTfrase_G"/>
</dbReference>
<evidence type="ECO:0000256" key="4">
    <source>
        <dbReference type="ARBA" id="ARBA00022679"/>
    </source>
</evidence>
<dbReference type="NCBIfam" id="TIGR00138">
    <property type="entry name" value="rsmG_gidB"/>
    <property type="match status" value="1"/>
</dbReference>
<evidence type="ECO:0000313" key="8">
    <source>
        <dbReference type="Proteomes" id="UP000324194"/>
    </source>
</evidence>
<dbReference type="HAMAP" id="MF_00074">
    <property type="entry name" value="16SrRNA_methyltr_G"/>
    <property type="match status" value="1"/>
</dbReference>
<organism evidence="7 8">
    <name type="scientific">Aquicella siphonis</name>
    <dbReference type="NCBI Taxonomy" id="254247"/>
    <lineage>
        <taxon>Bacteria</taxon>
        <taxon>Pseudomonadati</taxon>
        <taxon>Pseudomonadota</taxon>
        <taxon>Gammaproteobacteria</taxon>
        <taxon>Legionellales</taxon>
        <taxon>Coxiellaceae</taxon>
        <taxon>Aquicella</taxon>
    </lineage>
</organism>
<comment type="function">
    <text evidence="6">Specifically methylates the N7 position of guanine in position 527 of 16S rRNA.</text>
</comment>
<dbReference type="SUPFAM" id="SSF53335">
    <property type="entry name" value="S-adenosyl-L-methionine-dependent methyltransferases"/>
    <property type="match status" value="1"/>
</dbReference>
<keyword evidence="5 6" id="KW-0949">S-adenosyl-L-methionine</keyword>
<keyword evidence="2 6" id="KW-0698">rRNA processing</keyword>
<evidence type="ECO:0000256" key="2">
    <source>
        <dbReference type="ARBA" id="ARBA00022552"/>
    </source>
</evidence>
<proteinExistence type="inferred from homology"/>
<gene>
    <name evidence="6 7" type="primary">rsmG</name>
    <name evidence="7" type="ORF">AQUSIP_21860</name>
</gene>
<feature type="binding site" evidence="6">
    <location>
        <begin position="131"/>
        <end position="132"/>
    </location>
    <ligand>
        <name>S-adenosyl-L-methionine</name>
        <dbReference type="ChEBI" id="CHEBI:59789"/>
    </ligand>
</feature>
<dbReference type="PANTHER" id="PTHR31760:SF0">
    <property type="entry name" value="S-ADENOSYL-L-METHIONINE-DEPENDENT METHYLTRANSFERASES SUPERFAMILY PROTEIN"/>
    <property type="match status" value="1"/>
</dbReference>
<evidence type="ECO:0000313" key="7">
    <source>
        <dbReference type="EMBL" id="VVC76859.1"/>
    </source>
</evidence>
<keyword evidence="1 6" id="KW-0963">Cytoplasm</keyword>
<protein>
    <recommendedName>
        <fullName evidence="6">Ribosomal RNA small subunit methyltransferase G</fullName>
        <ecNumber evidence="6">2.1.1.170</ecNumber>
    </recommendedName>
    <alternativeName>
        <fullName evidence="6">16S rRNA 7-methylguanosine methyltransferase</fullName>
        <shortName evidence="6">16S rRNA m7G methyltransferase</shortName>
    </alternativeName>
</protein>
<keyword evidence="4 6" id="KW-0808">Transferase</keyword>
<reference evidence="7 8" key="1">
    <citation type="submission" date="2019-08" db="EMBL/GenBank/DDBJ databases">
        <authorList>
            <person name="Guy L."/>
        </authorList>
    </citation>
    <scope>NUCLEOTIDE SEQUENCE [LARGE SCALE GENOMIC DNA]</scope>
    <source>
        <strain evidence="7 8">SGT-108</strain>
    </source>
</reference>
<dbReference type="PANTHER" id="PTHR31760">
    <property type="entry name" value="S-ADENOSYL-L-METHIONINE-DEPENDENT METHYLTRANSFERASES SUPERFAMILY PROTEIN"/>
    <property type="match status" value="1"/>
</dbReference>
<name>A0A5E4PIH9_9COXI</name>
<dbReference type="OrthoDB" id="9808773at2"/>
<dbReference type="EMBL" id="LR699119">
    <property type="protein sequence ID" value="VVC76859.1"/>
    <property type="molecule type" value="Genomic_DNA"/>
</dbReference>
<dbReference type="GO" id="GO:0005829">
    <property type="term" value="C:cytosol"/>
    <property type="evidence" value="ECO:0007669"/>
    <property type="project" value="TreeGrafter"/>
</dbReference>
<keyword evidence="3 6" id="KW-0489">Methyltransferase</keyword>
<comment type="catalytic activity">
    <reaction evidence="6">
        <text>guanosine(527) in 16S rRNA + S-adenosyl-L-methionine = N(7)-methylguanosine(527) in 16S rRNA + S-adenosyl-L-homocysteine</text>
        <dbReference type="Rhea" id="RHEA:42732"/>
        <dbReference type="Rhea" id="RHEA-COMP:10209"/>
        <dbReference type="Rhea" id="RHEA-COMP:10210"/>
        <dbReference type="ChEBI" id="CHEBI:57856"/>
        <dbReference type="ChEBI" id="CHEBI:59789"/>
        <dbReference type="ChEBI" id="CHEBI:74269"/>
        <dbReference type="ChEBI" id="CHEBI:74480"/>
        <dbReference type="EC" id="2.1.1.170"/>
    </reaction>
</comment>
<dbReference type="PIRSF" id="PIRSF003078">
    <property type="entry name" value="GidB"/>
    <property type="match status" value="1"/>
</dbReference>
<sequence>MKDSTQRFKGLLNQALEENQLNISESRRGQLIRYLELMLHWNRVFNLTTITATREMVYLHLIDSLAVQPYLQGKRMLDVGTGAGLPGLPLAIVHPEQQWVLLDKNGKKTRFLIQAVAELGLSNVEVVHSRSEEFHPAQCFDSILSRAFGTIRLFADTTRHLLCPRGRLIAMKGKYPLDELNDVPASFHTRGVTRLDIKGIDIERHIVWLTLEH</sequence>
<evidence type="ECO:0000256" key="1">
    <source>
        <dbReference type="ARBA" id="ARBA00022490"/>
    </source>
</evidence>
<dbReference type="InterPro" id="IPR029063">
    <property type="entry name" value="SAM-dependent_MTases_sf"/>
</dbReference>
<evidence type="ECO:0000256" key="5">
    <source>
        <dbReference type="ARBA" id="ARBA00022691"/>
    </source>
</evidence>
<dbReference type="AlphaFoldDB" id="A0A5E4PIH9"/>
<evidence type="ECO:0000256" key="6">
    <source>
        <dbReference type="HAMAP-Rule" id="MF_00074"/>
    </source>
</evidence>
<dbReference type="Proteomes" id="UP000324194">
    <property type="component" value="Chromosome 1"/>
</dbReference>
<accession>A0A5E4PIH9</accession>